<protein>
    <submittedName>
        <fullName evidence="2">PAC2 family protein</fullName>
    </submittedName>
</protein>
<dbReference type="PANTHER" id="PTHR35610">
    <property type="entry name" value="3-ISOPROPYLMALATE DEHYDRATASE-RELATED"/>
    <property type="match status" value="1"/>
</dbReference>
<dbReference type="PIRSF" id="PIRSF028754">
    <property type="entry name" value="UCP028754"/>
    <property type="match status" value="1"/>
</dbReference>
<gene>
    <name evidence="2" type="ORF">HYY20_04605</name>
</gene>
<feature type="region of interest" description="Disordered" evidence="1">
    <location>
        <begin position="254"/>
        <end position="301"/>
    </location>
</feature>
<reference evidence="2" key="1">
    <citation type="submission" date="2020-07" db="EMBL/GenBank/DDBJ databases">
        <title>Huge and variable diversity of episymbiotic CPR bacteria and DPANN archaea in groundwater ecosystems.</title>
        <authorList>
            <person name="He C.Y."/>
            <person name="Keren R."/>
            <person name="Whittaker M."/>
            <person name="Farag I.F."/>
            <person name="Doudna J."/>
            <person name="Cate J.H.D."/>
            <person name="Banfield J.F."/>
        </authorList>
    </citation>
    <scope>NUCLEOTIDE SEQUENCE</scope>
    <source>
        <strain evidence="2">NC_groundwater_672_Ag_B-0.1um_62_36</strain>
    </source>
</reference>
<dbReference type="EMBL" id="JACPRF010000140">
    <property type="protein sequence ID" value="MBI2876141.1"/>
    <property type="molecule type" value="Genomic_DNA"/>
</dbReference>
<dbReference type="InterPro" id="IPR038389">
    <property type="entry name" value="PSMG2_sf"/>
</dbReference>
<dbReference type="SUPFAM" id="SSF159659">
    <property type="entry name" value="Cgl1923-like"/>
    <property type="match status" value="1"/>
</dbReference>
<dbReference type="Pfam" id="PF09754">
    <property type="entry name" value="PAC2"/>
    <property type="match status" value="1"/>
</dbReference>
<accession>A0A932CND9</accession>
<evidence type="ECO:0000313" key="2">
    <source>
        <dbReference type="EMBL" id="MBI2876141.1"/>
    </source>
</evidence>
<evidence type="ECO:0000256" key="1">
    <source>
        <dbReference type="SAM" id="MobiDB-lite"/>
    </source>
</evidence>
<name>A0A932CND9_UNCTE</name>
<dbReference type="InterPro" id="IPR008492">
    <property type="entry name" value="Rv2714-like"/>
</dbReference>
<organism evidence="2 3">
    <name type="scientific">Tectimicrobiota bacterium</name>
    <dbReference type="NCBI Taxonomy" id="2528274"/>
    <lineage>
        <taxon>Bacteria</taxon>
        <taxon>Pseudomonadati</taxon>
        <taxon>Nitrospinota/Tectimicrobiota group</taxon>
        <taxon>Candidatus Tectimicrobiota</taxon>
    </lineage>
</organism>
<dbReference type="Gene3D" id="3.40.50.10900">
    <property type="entry name" value="PAC-like subunit"/>
    <property type="match status" value="1"/>
</dbReference>
<proteinExistence type="predicted"/>
<dbReference type="InterPro" id="IPR019151">
    <property type="entry name" value="Proteasome_assmbl_chaperone_2"/>
</dbReference>
<comment type="caution">
    <text evidence="2">The sequence shown here is derived from an EMBL/GenBank/DDBJ whole genome shotgun (WGS) entry which is preliminary data.</text>
</comment>
<dbReference type="Proteomes" id="UP000769766">
    <property type="component" value="Unassembled WGS sequence"/>
</dbReference>
<dbReference type="AlphaFoldDB" id="A0A932CND9"/>
<evidence type="ECO:0000313" key="3">
    <source>
        <dbReference type="Proteomes" id="UP000769766"/>
    </source>
</evidence>
<sequence length="301" mass="33601">MNPLIMRTVPSLRRPVLIVAFLGWNDAGEAATTAVQFLCRQMKAQKFASLDPEEFYVFANQRPQVRFTTGGERELLWPANDFWYVQEPAQLRDVVLGLGIEPHLKWRAYVQAVLDLVHQCQVSLVISLGALLAEVVHSQPVRLTGVATDPDLAARLGLTGSRYEGPTGIVGVLNDACRKEGLPAMSLWANVPHYLQGVTNPKAALALVRRVLKVLEWSLPDLSELRSAATAFESRVEQAVASDSQLATYVRQLEEQQQAQAEPSLREEELPSGEDLAEELERFLRQQRRQSPEPPEEEEEG</sequence>